<dbReference type="PANTHER" id="PTHR42860">
    <property type="entry name" value="VITAMIN B12-BINDING PROTEIN"/>
    <property type="match status" value="1"/>
</dbReference>
<dbReference type="InterPro" id="IPR002491">
    <property type="entry name" value="ABC_transptr_periplasmic_BD"/>
</dbReference>
<evidence type="ECO:0000313" key="3">
    <source>
        <dbReference type="EMBL" id="MDX5892898.1"/>
    </source>
</evidence>
<dbReference type="InterPro" id="IPR051030">
    <property type="entry name" value="Vitamin_B12-ABC_binding"/>
</dbReference>
<reference evidence="3" key="2">
    <citation type="submission" date="2023-11" db="EMBL/GenBank/DDBJ databases">
        <title>MicrobeMod: A computational toolkit for identifying prokaryotic methylation and restriction-modification with nanopore sequencing.</title>
        <authorList>
            <person name="Crits-Christoph A."/>
            <person name="Kang S.C."/>
            <person name="Lee H."/>
            <person name="Ostrov N."/>
        </authorList>
    </citation>
    <scope>NUCLEOTIDE SEQUENCE</scope>
    <source>
        <strain evidence="3">ATCC 51242</strain>
    </source>
</reference>
<dbReference type="OrthoDB" id="6495095at2"/>
<dbReference type="RefSeq" id="WP_038680088.1">
    <property type="nucleotide sequence ID" value="NZ_CP007514.1"/>
</dbReference>
<dbReference type="Proteomes" id="UP001281130">
    <property type="component" value="Unassembled WGS sequence"/>
</dbReference>
<dbReference type="Pfam" id="PF01497">
    <property type="entry name" value="Peripla_BP_2"/>
    <property type="match status" value="1"/>
</dbReference>
<sequence length="309" mass="33355">MRVASLLPSATELVAFAGAGGSLVGVTHECDYPEPVRGLPRLTSSKIAAETMTSREIDAAVGGMTDAESLYALDADLLERLRPDLVVTQGLCEVCAVSEGLVARAVSRLPQRPELLSLNPTSIEGVLNDALRVARAVGAERETALKVAALRERLKHAGERIRSVPERPRVACVEWLDPPFSAGHWVPEIVALAGGEDVLARPGETSRRMSWAEVAEAEPEVLVLMPCGFGVERVLREVGGLAEDADYRRVEAVRRGEVWVVDANSYFSRPAPRLVDGVEILARILHPDAFPDPPDRRDALRLALAGRIG</sequence>
<reference evidence="2 4" key="1">
    <citation type="submission" date="2014-03" db="EMBL/GenBank/DDBJ databases">
        <title>Complete genome sequence of the Radio-Resistant Rubrobacter radiotolerans RSPS-4.</title>
        <authorList>
            <person name="Egas C.C."/>
            <person name="Barroso C.C."/>
            <person name="Froufe H.J.C."/>
            <person name="Pacheco J.J."/>
            <person name="Albuquerque L.L."/>
            <person name="da Costa M.M.S."/>
        </authorList>
    </citation>
    <scope>NUCLEOTIDE SEQUENCE [LARGE SCALE GENOMIC DNA]</scope>
    <source>
        <strain evidence="2 4">RSPS-4</strain>
    </source>
</reference>
<protein>
    <submittedName>
        <fullName evidence="3">Cobalamin-binding protein</fullName>
    </submittedName>
    <submittedName>
        <fullName evidence="2">Periplasmic binding protein</fullName>
    </submittedName>
</protein>
<dbReference type="HOGENOM" id="CLU_038034_9_1_11"/>
<dbReference type="STRING" id="42256.RradSPS_0204"/>
<dbReference type="PANTHER" id="PTHR42860:SF1">
    <property type="entry name" value="VITAMIN B12-BINDING PROTEIN"/>
    <property type="match status" value="1"/>
</dbReference>
<dbReference type="AlphaFoldDB" id="A0A023WZ39"/>
<proteinExistence type="predicted"/>
<feature type="domain" description="Fe/B12 periplasmic-binding" evidence="1">
    <location>
        <begin position="2"/>
        <end position="289"/>
    </location>
</feature>
<dbReference type="Proteomes" id="UP000025229">
    <property type="component" value="Chromosome"/>
</dbReference>
<gene>
    <name evidence="2" type="ORF">RradSPS_0204</name>
    <name evidence="3" type="ORF">SIL72_02535</name>
</gene>
<keyword evidence="4" id="KW-1185">Reference proteome</keyword>
<dbReference type="CDD" id="cd01144">
    <property type="entry name" value="BtuF"/>
    <property type="match status" value="1"/>
</dbReference>
<dbReference type="PROSITE" id="PS50983">
    <property type="entry name" value="FE_B12_PBP"/>
    <property type="match status" value="1"/>
</dbReference>
<dbReference type="SUPFAM" id="SSF53807">
    <property type="entry name" value="Helical backbone' metal receptor"/>
    <property type="match status" value="1"/>
</dbReference>
<organism evidence="2 4">
    <name type="scientific">Rubrobacter radiotolerans</name>
    <name type="common">Arthrobacter radiotolerans</name>
    <dbReference type="NCBI Taxonomy" id="42256"/>
    <lineage>
        <taxon>Bacteria</taxon>
        <taxon>Bacillati</taxon>
        <taxon>Actinomycetota</taxon>
        <taxon>Rubrobacteria</taxon>
        <taxon>Rubrobacterales</taxon>
        <taxon>Rubrobacteraceae</taxon>
        <taxon>Rubrobacter</taxon>
    </lineage>
</organism>
<dbReference type="eggNOG" id="COG0614">
    <property type="taxonomic scope" value="Bacteria"/>
</dbReference>
<name>A0A023WZ39_RUBRA</name>
<evidence type="ECO:0000313" key="2">
    <source>
        <dbReference type="EMBL" id="AHY45487.1"/>
    </source>
</evidence>
<dbReference type="EMBL" id="CP007514">
    <property type="protein sequence ID" value="AHY45487.1"/>
    <property type="molecule type" value="Genomic_DNA"/>
</dbReference>
<dbReference type="EMBL" id="JAWXXX010000001">
    <property type="protein sequence ID" value="MDX5892898.1"/>
    <property type="molecule type" value="Genomic_DNA"/>
</dbReference>
<evidence type="ECO:0000313" key="4">
    <source>
        <dbReference type="Proteomes" id="UP000025229"/>
    </source>
</evidence>
<dbReference type="KEGG" id="rrd:RradSPS_0204"/>
<dbReference type="Gene3D" id="3.40.50.1980">
    <property type="entry name" value="Nitrogenase molybdenum iron protein domain"/>
    <property type="match status" value="2"/>
</dbReference>
<accession>A0A023WZ39</accession>
<evidence type="ECO:0000259" key="1">
    <source>
        <dbReference type="PROSITE" id="PS50983"/>
    </source>
</evidence>